<feature type="binding site" evidence="7">
    <location>
        <position position="294"/>
    </location>
    <ligand>
        <name>shikimate</name>
        <dbReference type="ChEBI" id="CHEBI:36208"/>
    </ligand>
</feature>
<dbReference type="InterPro" id="IPR022893">
    <property type="entry name" value="Shikimate_DH_fam"/>
</dbReference>
<dbReference type="SUPFAM" id="SSF53223">
    <property type="entry name" value="Aminoacid dehydrogenase-like, N-terminal domain"/>
    <property type="match status" value="1"/>
</dbReference>
<evidence type="ECO:0000313" key="11">
    <source>
        <dbReference type="EMBL" id="HIV03712.1"/>
    </source>
</evidence>
<dbReference type="InterPro" id="IPR046346">
    <property type="entry name" value="Aminoacid_DH-like_N_sf"/>
</dbReference>
<name>A0A9D1NJI7_9BACT</name>
<dbReference type="InterPro" id="IPR036291">
    <property type="entry name" value="NAD(P)-bd_dom_sf"/>
</dbReference>
<dbReference type="PANTHER" id="PTHR21089">
    <property type="entry name" value="SHIKIMATE DEHYDROGENASE"/>
    <property type="match status" value="1"/>
</dbReference>
<feature type="binding site" evidence="7">
    <location>
        <position position="142"/>
    </location>
    <ligand>
        <name>shikimate</name>
        <dbReference type="ChEBI" id="CHEBI:36208"/>
    </ligand>
</feature>
<comment type="caution">
    <text evidence="7">Lacks conserved residue(s) required for the propagation of feature annotation.</text>
</comment>
<proteinExistence type="inferred from homology"/>
<dbReference type="SUPFAM" id="SSF51735">
    <property type="entry name" value="NAD(P)-binding Rossmann-fold domains"/>
    <property type="match status" value="1"/>
</dbReference>
<dbReference type="EMBL" id="DVOG01000027">
    <property type="protein sequence ID" value="HIV03712.1"/>
    <property type="molecule type" value="Genomic_DNA"/>
</dbReference>
<feature type="domain" description="Shikimate dehydrogenase substrate binding N-terminal" evidence="9">
    <location>
        <begin position="40"/>
        <end position="127"/>
    </location>
</feature>
<dbReference type="PANTHER" id="PTHR21089:SF1">
    <property type="entry name" value="BIFUNCTIONAL 3-DEHYDROQUINATE DEHYDRATASE_SHIKIMATE DEHYDROGENASE, CHLOROPLASTIC"/>
    <property type="match status" value="1"/>
</dbReference>
<dbReference type="Pfam" id="PF18317">
    <property type="entry name" value="SDH_C"/>
    <property type="match status" value="1"/>
</dbReference>
<keyword evidence="7" id="KW-0028">Amino-acid biosynthesis</keyword>
<keyword evidence="4 7" id="KW-0560">Oxidoreductase</keyword>
<dbReference type="GO" id="GO:0005829">
    <property type="term" value="C:cytosol"/>
    <property type="evidence" value="ECO:0007669"/>
    <property type="project" value="TreeGrafter"/>
</dbReference>
<comment type="subunit">
    <text evidence="7">Homodimer.</text>
</comment>
<dbReference type="GO" id="GO:0009423">
    <property type="term" value="P:chorismate biosynthetic process"/>
    <property type="evidence" value="ECO:0007669"/>
    <property type="project" value="UniProtKB-UniRule"/>
</dbReference>
<dbReference type="EC" id="1.1.1.25" evidence="2 7"/>
<evidence type="ECO:0000256" key="6">
    <source>
        <dbReference type="ARBA" id="ARBA00049442"/>
    </source>
</evidence>
<dbReference type="InterPro" id="IPR006151">
    <property type="entry name" value="Shikm_DH/Glu-tRNA_Rdtase"/>
</dbReference>
<comment type="catalytic activity">
    <reaction evidence="6 7">
        <text>shikimate + NADP(+) = 3-dehydroshikimate + NADPH + H(+)</text>
        <dbReference type="Rhea" id="RHEA:17737"/>
        <dbReference type="ChEBI" id="CHEBI:15378"/>
        <dbReference type="ChEBI" id="CHEBI:16630"/>
        <dbReference type="ChEBI" id="CHEBI:36208"/>
        <dbReference type="ChEBI" id="CHEBI:57783"/>
        <dbReference type="ChEBI" id="CHEBI:58349"/>
        <dbReference type="EC" id="1.1.1.25"/>
    </reaction>
</comment>
<comment type="similarity">
    <text evidence="7">Belongs to the shikimate dehydrogenase family.</text>
</comment>
<reference evidence="11" key="1">
    <citation type="submission" date="2020-10" db="EMBL/GenBank/DDBJ databases">
        <authorList>
            <person name="Gilroy R."/>
        </authorList>
    </citation>
    <scope>NUCLEOTIDE SEQUENCE</scope>
    <source>
        <strain evidence="11">10669</strain>
    </source>
</reference>
<evidence type="ECO:0000259" key="8">
    <source>
        <dbReference type="Pfam" id="PF01488"/>
    </source>
</evidence>
<accession>A0A9D1NJI7</accession>
<comment type="function">
    <text evidence="7">Involved in the biosynthesis of the chorismate, which leads to the biosynthesis of aromatic amino acids. Catalyzes the reversible NADPH linked reduction of 3-dehydroshikimate (DHSA) to yield shikimate (SA).</text>
</comment>
<feature type="binding site" evidence="7">
    <location>
        <position position="287"/>
    </location>
    <ligand>
        <name>NADP(+)</name>
        <dbReference type="ChEBI" id="CHEBI:58349"/>
    </ligand>
</feature>
<protein>
    <recommendedName>
        <fullName evidence="2 7">Shikimate dehydrogenase (NADP(+))</fullName>
        <shortName evidence="7">SDH</shortName>
        <ecNumber evidence="2 7">1.1.1.25</ecNumber>
    </recommendedName>
</protein>
<gene>
    <name evidence="7" type="primary">aroE</name>
    <name evidence="11" type="ORF">IAC75_00985</name>
</gene>
<feature type="domain" description="SDH C-terminal" evidence="10">
    <location>
        <begin position="290"/>
        <end position="308"/>
    </location>
</feature>
<dbReference type="Pfam" id="PF01488">
    <property type="entry name" value="Shikimate_DH"/>
    <property type="match status" value="1"/>
</dbReference>
<dbReference type="GO" id="GO:0008652">
    <property type="term" value="P:amino acid biosynthetic process"/>
    <property type="evidence" value="ECO:0007669"/>
    <property type="project" value="UniProtKB-KW"/>
</dbReference>
<evidence type="ECO:0000313" key="12">
    <source>
        <dbReference type="Proteomes" id="UP000886812"/>
    </source>
</evidence>
<feature type="domain" description="Quinate/shikimate 5-dehydrogenase/glutamyl-tRNA reductase" evidence="8">
    <location>
        <begin position="152"/>
        <end position="204"/>
    </location>
</feature>
<comment type="caution">
    <text evidence="11">The sequence shown here is derived from an EMBL/GenBank/DDBJ whole genome shotgun (WGS) entry which is preliminary data.</text>
</comment>
<dbReference type="AlphaFoldDB" id="A0A9D1NJI7"/>
<keyword evidence="5 7" id="KW-0057">Aromatic amino acid biosynthesis</keyword>
<evidence type="ECO:0000256" key="5">
    <source>
        <dbReference type="ARBA" id="ARBA00023141"/>
    </source>
</evidence>
<dbReference type="InterPro" id="IPR041121">
    <property type="entry name" value="SDH_C"/>
</dbReference>
<sequence>MRFRRGAGTGKLAGTMFCSEKTYAAEDLRALRREEPSFAVLGKPIAHSLSPKMHNAAFDAMRERLPADGRRYFRFEIAPEELAETLPLFFEKNFLGLNLTIPHKVAALPLLKEISSEAETAGAANTLVRDDARDGWRGENTDGRGFVRAAETRLRRKLAGTPVVLLGAGGAARAIAAAALEAGCASLAVVNRSRERGESLARRLRIRFPDTEISFRGEFSPAEKNAFPDGALVVNATPLGLKPGDPPPLPPELLPPDAAVYDATYGAHGASALVAAARERGMPADDGRAMLAWQGALAFELWNGVPADDVFPVMFSALQ</sequence>
<evidence type="ECO:0000256" key="2">
    <source>
        <dbReference type="ARBA" id="ARBA00012962"/>
    </source>
</evidence>
<keyword evidence="3 7" id="KW-0521">NADP</keyword>
<dbReference type="GO" id="GO:0009073">
    <property type="term" value="P:aromatic amino acid family biosynthetic process"/>
    <property type="evidence" value="ECO:0007669"/>
    <property type="project" value="UniProtKB-KW"/>
</dbReference>
<feature type="binding site" evidence="7">
    <location>
        <begin position="48"/>
        <end position="50"/>
    </location>
    <ligand>
        <name>shikimate</name>
        <dbReference type="ChEBI" id="CHEBI:36208"/>
    </ligand>
</feature>
<feature type="binding site" evidence="7">
    <location>
        <begin position="167"/>
        <end position="171"/>
    </location>
    <ligand>
        <name>NADP(+)</name>
        <dbReference type="ChEBI" id="CHEBI:58349"/>
    </ligand>
</feature>
<dbReference type="GO" id="GO:0004764">
    <property type="term" value="F:shikimate 3-dehydrogenase (NADP+) activity"/>
    <property type="evidence" value="ECO:0007669"/>
    <property type="project" value="UniProtKB-UniRule"/>
</dbReference>
<dbReference type="InterPro" id="IPR013708">
    <property type="entry name" value="Shikimate_DH-bd_N"/>
</dbReference>
<evidence type="ECO:0000256" key="3">
    <source>
        <dbReference type="ARBA" id="ARBA00022857"/>
    </source>
</evidence>
<feature type="binding site" evidence="7">
    <location>
        <position position="125"/>
    </location>
    <ligand>
        <name>shikimate</name>
        <dbReference type="ChEBI" id="CHEBI:36208"/>
    </ligand>
</feature>
<comment type="pathway">
    <text evidence="1 7">Metabolic intermediate biosynthesis; chorismate biosynthesis; chorismate from D-erythrose 4-phosphate and phosphoenolpyruvate: step 4/7.</text>
</comment>
<dbReference type="Gene3D" id="3.40.50.10860">
    <property type="entry name" value="Leucine Dehydrogenase, chain A, domain 1"/>
    <property type="match status" value="1"/>
</dbReference>
<feature type="binding site" evidence="7">
    <location>
        <position position="265"/>
    </location>
    <ligand>
        <name>shikimate</name>
        <dbReference type="ChEBI" id="CHEBI:36208"/>
    </ligand>
</feature>
<dbReference type="GO" id="GO:0050661">
    <property type="term" value="F:NADP binding"/>
    <property type="evidence" value="ECO:0007669"/>
    <property type="project" value="TreeGrafter"/>
</dbReference>
<evidence type="ECO:0000256" key="4">
    <source>
        <dbReference type="ARBA" id="ARBA00023002"/>
    </source>
</evidence>
<evidence type="ECO:0000259" key="9">
    <source>
        <dbReference type="Pfam" id="PF08501"/>
    </source>
</evidence>
<feature type="binding site" evidence="7">
    <location>
        <position position="263"/>
    </location>
    <ligand>
        <name>NADP(+)</name>
        <dbReference type="ChEBI" id="CHEBI:58349"/>
    </ligand>
</feature>
<dbReference type="Gene3D" id="3.40.50.720">
    <property type="entry name" value="NAD(P)-binding Rossmann-like Domain"/>
    <property type="match status" value="1"/>
</dbReference>
<reference evidence="11" key="2">
    <citation type="journal article" date="2021" name="PeerJ">
        <title>Extensive microbial diversity within the chicken gut microbiome revealed by metagenomics and culture.</title>
        <authorList>
            <person name="Gilroy R."/>
            <person name="Ravi A."/>
            <person name="Getino M."/>
            <person name="Pursley I."/>
            <person name="Horton D.L."/>
            <person name="Alikhan N.F."/>
            <person name="Baker D."/>
            <person name="Gharbi K."/>
            <person name="Hall N."/>
            <person name="Watson M."/>
            <person name="Adriaenssens E.M."/>
            <person name="Foster-Nyarko E."/>
            <person name="Jarju S."/>
            <person name="Secka A."/>
            <person name="Antonio M."/>
            <person name="Oren A."/>
            <person name="Chaudhuri R.R."/>
            <person name="La Ragione R."/>
            <person name="Hildebrand F."/>
            <person name="Pallen M.J."/>
        </authorList>
    </citation>
    <scope>NUCLEOTIDE SEQUENCE</scope>
    <source>
        <strain evidence="11">10669</strain>
    </source>
</reference>
<dbReference type="Pfam" id="PF08501">
    <property type="entry name" value="Shikimate_dh_N"/>
    <property type="match status" value="1"/>
</dbReference>
<dbReference type="HAMAP" id="MF_00222">
    <property type="entry name" value="Shikimate_DH_AroE"/>
    <property type="match status" value="1"/>
</dbReference>
<feature type="active site" description="Proton acceptor" evidence="7">
    <location>
        <position position="104"/>
    </location>
</feature>
<evidence type="ECO:0000259" key="10">
    <source>
        <dbReference type="Pfam" id="PF18317"/>
    </source>
</evidence>
<organism evidence="11 12">
    <name type="scientific">Candidatus Spyradosoma merdigallinarum</name>
    <dbReference type="NCBI Taxonomy" id="2840950"/>
    <lineage>
        <taxon>Bacteria</taxon>
        <taxon>Pseudomonadati</taxon>
        <taxon>Verrucomicrobiota</taxon>
        <taxon>Opitutia</taxon>
        <taxon>Opitutia incertae sedis</taxon>
        <taxon>Candidatus Spyradosoma</taxon>
    </lineage>
</organism>
<dbReference type="Proteomes" id="UP000886812">
    <property type="component" value="Unassembled WGS sequence"/>
</dbReference>
<dbReference type="GO" id="GO:0019632">
    <property type="term" value="P:shikimate metabolic process"/>
    <property type="evidence" value="ECO:0007669"/>
    <property type="project" value="TreeGrafter"/>
</dbReference>
<evidence type="ECO:0000256" key="1">
    <source>
        <dbReference type="ARBA" id="ARBA00004871"/>
    </source>
</evidence>
<feature type="binding site" evidence="7">
    <location>
        <position position="100"/>
    </location>
    <ligand>
        <name>shikimate</name>
        <dbReference type="ChEBI" id="CHEBI:36208"/>
    </ligand>
</feature>
<evidence type="ECO:0000256" key="7">
    <source>
        <dbReference type="HAMAP-Rule" id="MF_00222"/>
    </source>
</evidence>